<dbReference type="Pfam" id="PF04965">
    <property type="entry name" value="GPW_gp25"/>
    <property type="match status" value="1"/>
</dbReference>
<dbReference type="InterPro" id="IPR007048">
    <property type="entry name" value="IraD/Gp25-like"/>
</dbReference>
<accession>A0A2L1UW43</accession>
<dbReference type="SUPFAM" id="SSF160719">
    <property type="entry name" value="gpW/gp25-like"/>
    <property type="match status" value="1"/>
</dbReference>
<dbReference type="OrthoDB" id="9802846at2"/>
<gene>
    <name evidence="2" type="ORF">BV494_20455</name>
</gene>
<evidence type="ECO:0000259" key="1">
    <source>
        <dbReference type="Pfam" id="PF04965"/>
    </source>
</evidence>
<dbReference type="EMBL" id="CP019062">
    <property type="protein sequence ID" value="AVF37127.1"/>
    <property type="molecule type" value="Genomic_DNA"/>
</dbReference>
<proteinExistence type="predicted"/>
<evidence type="ECO:0000313" key="3">
    <source>
        <dbReference type="Proteomes" id="UP000239197"/>
    </source>
</evidence>
<dbReference type="RefSeq" id="WP_104924486.1">
    <property type="nucleotide sequence ID" value="NZ_CP019062.1"/>
</dbReference>
<evidence type="ECO:0000313" key="2">
    <source>
        <dbReference type="EMBL" id="AVF37127.1"/>
    </source>
</evidence>
<organism evidence="2 3">
    <name type="scientific">Rahnella sikkimica</name>
    <dbReference type="NCBI Taxonomy" id="1805933"/>
    <lineage>
        <taxon>Bacteria</taxon>
        <taxon>Pseudomonadati</taxon>
        <taxon>Pseudomonadota</taxon>
        <taxon>Gammaproteobacteria</taxon>
        <taxon>Enterobacterales</taxon>
        <taxon>Yersiniaceae</taxon>
        <taxon>Rahnella</taxon>
    </lineage>
</organism>
<dbReference type="Proteomes" id="UP000239197">
    <property type="component" value="Chromosome"/>
</dbReference>
<protein>
    <submittedName>
        <fullName evidence="2">Baseplate assembly protein</fullName>
    </submittedName>
</protein>
<reference evidence="3" key="1">
    <citation type="submission" date="2017-01" db="EMBL/GenBank/DDBJ databases">
        <title>Genome sequence of Rouxiella sp. ERMR1:05.</title>
        <authorList>
            <person name="Kumar R."/>
            <person name="Singh D."/>
            <person name="Kumar S."/>
        </authorList>
    </citation>
    <scope>NUCLEOTIDE SEQUENCE [LARGE SCALE GENOMIC DNA]</scope>
    <source>
        <strain evidence="3">ERMR1:05</strain>
    </source>
</reference>
<sequence>MSNPKYLGMNKNSGTAIEDFDHIRQSVSNILNTPAGSRVMRRNYGSLLSSLIDQPQNDALRLQMMAICYTALLHWEPRISLTAITFDTDYTGKMVVELTGNRRDTASDFSLNIPVS</sequence>
<dbReference type="AlphaFoldDB" id="A0A2L1UW43"/>
<keyword evidence="3" id="KW-1185">Reference proteome</keyword>
<dbReference type="KEGG" id="rox:BV494_20455"/>
<name>A0A2L1UW43_9GAMM</name>
<feature type="domain" description="IraD/Gp25-like" evidence="1">
    <location>
        <begin position="21"/>
        <end position="104"/>
    </location>
</feature>
<dbReference type="Gene3D" id="3.10.450.40">
    <property type="match status" value="1"/>
</dbReference>